<dbReference type="Pfam" id="PF00610">
    <property type="entry name" value="DEP"/>
    <property type="match status" value="1"/>
</dbReference>
<evidence type="ECO:0000259" key="1">
    <source>
        <dbReference type="PROSITE" id="PS50186"/>
    </source>
</evidence>
<sequence length="564" mass="64554">MAMRADSLLDSPVSYNSFQRSIPLRASKINIGPFRATQIWNEIVDHLKTNVEVKRRRYKMKTYDNSFSGAHAVDVVMTYLLSEKNTFSTDLSRDKAVKLCQSLMDRQVFCSISNRTSEIKKMFDDSHSKLYRFVGMDPPEGLENSNSTIIETSSSDEEHDYSIMEDCRGNQSIRLSPDQENGLDDSVVCNPIAVNKKGQVLQEIISLHQSFTRRRSRSSLKSDTSILNRSSYRDSPIPPEAMECLWREVALCQLLTIVEIPFLEGLLTEQKSGKKSTKQSLMLTNSVSKHYNSVCMNSVSDPFMRTALNCIECLPKGLLVLEKDFVREQNPAAKIQAFHVLSGHYKSRSDSLLPENFIEVHLAILNFIIQQKHEVAIASLQLDMIILPWHIREELRRLLKFMVACSEMTDFSVDSKVNNETLVLDTFTDCIIQHKVVAHKLARVLVLFLMKNLKRIFTVPKEIKERVVTRLNDLKTGEVSPVRDNAYCSQVTSDEYQKQATECTNSALVSMMNGILDNTNFTLKEKKQRLRQFQKCHPELYAKNFHGMLISLSRHQEESVSQCR</sequence>
<dbReference type="EnsemblMetazoa" id="G18379.18">
    <property type="protein sequence ID" value="G18379.18:cds"/>
    <property type="gene ID" value="G18379"/>
</dbReference>
<organism evidence="2 3">
    <name type="scientific">Magallana gigas</name>
    <name type="common">Pacific oyster</name>
    <name type="synonym">Crassostrea gigas</name>
    <dbReference type="NCBI Taxonomy" id="29159"/>
    <lineage>
        <taxon>Eukaryota</taxon>
        <taxon>Metazoa</taxon>
        <taxon>Spiralia</taxon>
        <taxon>Lophotrochozoa</taxon>
        <taxon>Mollusca</taxon>
        <taxon>Bivalvia</taxon>
        <taxon>Autobranchia</taxon>
        <taxon>Pteriomorphia</taxon>
        <taxon>Ostreida</taxon>
        <taxon>Ostreoidea</taxon>
        <taxon>Ostreidae</taxon>
        <taxon>Magallana</taxon>
    </lineage>
</organism>
<dbReference type="InterPro" id="IPR036388">
    <property type="entry name" value="WH-like_DNA-bd_sf"/>
</dbReference>
<evidence type="ECO:0000313" key="2">
    <source>
        <dbReference type="EnsemblMetazoa" id="G18379.18:cds"/>
    </source>
</evidence>
<dbReference type="SMART" id="SM00049">
    <property type="entry name" value="DEP"/>
    <property type="match status" value="1"/>
</dbReference>
<dbReference type="AlphaFoldDB" id="A0A8W8JD82"/>
<dbReference type="Proteomes" id="UP000005408">
    <property type="component" value="Unassembled WGS sequence"/>
</dbReference>
<reference evidence="2" key="1">
    <citation type="submission" date="2022-08" db="UniProtKB">
        <authorList>
            <consortium name="EnsemblMetazoa"/>
        </authorList>
    </citation>
    <scope>IDENTIFICATION</scope>
    <source>
        <strain evidence="2">05x7-T-G4-1.051#20</strain>
    </source>
</reference>
<dbReference type="PANTHER" id="PTHR16206:SF19">
    <property type="entry name" value="DEP DOMAIN-CONTAINING PROTEIN"/>
    <property type="match status" value="1"/>
</dbReference>
<name>A0A8W8JD82_MAGGI</name>
<keyword evidence="3" id="KW-1185">Reference proteome</keyword>
<dbReference type="PANTHER" id="PTHR16206">
    <property type="entry name" value="DEP DOMAIN-CONTAINING"/>
    <property type="match status" value="1"/>
</dbReference>
<dbReference type="GO" id="GO:0035556">
    <property type="term" value="P:intracellular signal transduction"/>
    <property type="evidence" value="ECO:0007669"/>
    <property type="project" value="InterPro"/>
</dbReference>
<dbReference type="Gene3D" id="1.10.10.10">
    <property type="entry name" value="Winged helix-like DNA-binding domain superfamily/Winged helix DNA-binding domain"/>
    <property type="match status" value="1"/>
</dbReference>
<evidence type="ECO:0000313" key="3">
    <source>
        <dbReference type="Proteomes" id="UP000005408"/>
    </source>
</evidence>
<protein>
    <recommendedName>
        <fullName evidence="1">DEP domain-containing protein</fullName>
    </recommendedName>
</protein>
<dbReference type="InterPro" id="IPR036390">
    <property type="entry name" value="WH_DNA-bd_sf"/>
</dbReference>
<feature type="domain" description="DEP" evidence="1">
    <location>
        <begin position="47"/>
        <end position="135"/>
    </location>
</feature>
<proteinExistence type="predicted"/>
<dbReference type="PROSITE" id="PS50186">
    <property type="entry name" value="DEP"/>
    <property type="match status" value="1"/>
</dbReference>
<accession>A0A8W8JD82</accession>
<dbReference type="InterPro" id="IPR000591">
    <property type="entry name" value="DEP_dom"/>
</dbReference>
<dbReference type="SUPFAM" id="SSF46785">
    <property type="entry name" value="Winged helix' DNA-binding domain"/>
    <property type="match status" value="1"/>
</dbReference>